<evidence type="ECO:0000313" key="2">
    <source>
        <dbReference type="EMBL" id="QFY41382.1"/>
    </source>
</evidence>
<dbReference type="Proteomes" id="UP000325755">
    <property type="component" value="Chromosome"/>
</dbReference>
<dbReference type="InterPro" id="IPR050965">
    <property type="entry name" value="UPF0336/Enoyl-CoA_hydratase"/>
</dbReference>
<evidence type="ECO:0000313" key="3">
    <source>
        <dbReference type="Proteomes" id="UP000325755"/>
    </source>
</evidence>
<sequence>MILGQEFTVDFQISEKIYSGFINIFDDRNALHISDEYARSKGFESRVMHGNILCGFLSRFVGELLPVENTVIHSIAINFRNPCYLEEVVTLKARVEEVHESVSVYVFKFSFIIGSRTAATGNLQIGLLK</sequence>
<dbReference type="KEGG" id="mmob:F6R98_01045"/>
<organism evidence="2 3">
    <name type="scientific">Candidatus Methylospira mobilis</name>
    <dbReference type="NCBI Taxonomy" id="1808979"/>
    <lineage>
        <taxon>Bacteria</taxon>
        <taxon>Pseudomonadati</taxon>
        <taxon>Pseudomonadota</taxon>
        <taxon>Gammaproteobacteria</taxon>
        <taxon>Methylococcales</taxon>
        <taxon>Methylococcaceae</taxon>
        <taxon>Candidatus Methylospira</taxon>
    </lineage>
</organism>
<dbReference type="InterPro" id="IPR002539">
    <property type="entry name" value="MaoC-like_dom"/>
</dbReference>
<gene>
    <name evidence="2" type="ORF">F6R98_01045</name>
</gene>
<dbReference type="GO" id="GO:0019171">
    <property type="term" value="F:(3R)-hydroxyacyl-[acyl-carrier-protein] dehydratase activity"/>
    <property type="evidence" value="ECO:0007669"/>
    <property type="project" value="TreeGrafter"/>
</dbReference>
<dbReference type="GO" id="GO:0006633">
    <property type="term" value="P:fatty acid biosynthetic process"/>
    <property type="evidence" value="ECO:0007669"/>
    <property type="project" value="TreeGrafter"/>
</dbReference>
<keyword evidence="3" id="KW-1185">Reference proteome</keyword>
<protein>
    <recommendedName>
        <fullName evidence="1">MaoC-like domain-containing protein</fullName>
    </recommendedName>
</protein>
<dbReference type="Pfam" id="PF01575">
    <property type="entry name" value="MaoC_dehydratas"/>
    <property type="match status" value="1"/>
</dbReference>
<reference evidence="2 3" key="1">
    <citation type="submission" date="2019-09" db="EMBL/GenBank/DDBJ databases">
        <title>Ecophysiology of the spiral-shaped methanotroph Methylospira mobilis as revealed by the complete genome sequence.</title>
        <authorList>
            <person name="Oshkin I.Y."/>
            <person name="Dedysh S.N."/>
            <person name="Miroshnikov K."/>
            <person name="Danilova O.V."/>
            <person name="Hakobyan A."/>
            <person name="Liesack W."/>
        </authorList>
    </citation>
    <scope>NUCLEOTIDE SEQUENCE [LARGE SCALE GENOMIC DNA]</scope>
    <source>
        <strain evidence="2 3">Shm1</strain>
    </source>
</reference>
<dbReference type="InterPro" id="IPR029069">
    <property type="entry name" value="HotDog_dom_sf"/>
</dbReference>
<dbReference type="PANTHER" id="PTHR43437:SF3">
    <property type="entry name" value="HYDROXYACYL-THIOESTER DEHYDRATASE TYPE 2, MITOCHONDRIAL"/>
    <property type="match status" value="1"/>
</dbReference>
<evidence type="ECO:0000259" key="1">
    <source>
        <dbReference type="Pfam" id="PF01575"/>
    </source>
</evidence>
<dbReference type="Gene3D" id="3.10.129.10">
    <property type="entry name" value="Hotdog Thioesterase"/>
    <property type="match status" value="1"/>
</dbReference>
<dbReference type="PANTHER" id="PTHR43437">
    <property type="entry name" value="HYDROXYACYL-THIOESTER DEHYDRATASE TYPE 2, MITOCHONDRIAL-RELATED"/>
    <property type="match status" value="1"/>
</dbReference>
<dbReference type="SUPFAM" id="SSF54637">
    <property type="entry name" value="Thioesterase/thiol ester dehydrase-isomerase"/>
    <property type="match status" value="1"/>
</dbReference>
<feature type="domain" description="MaoC-like" evidence="1">
    <location>
        <begin position="18"/>
        <end position="99"/>
    </location>
</feature>
<name>A0A5Q0BE25_9GAMM</name>
<dbReference type="OrthoDB" id="9800237at2"/>
<accession>A0A5Q0BE25</accession>
<proteinExistence type="predicted"/>
<dbReference type="EMBL" id="CP044205">
    <property type="protein sequence ID" value="QFY41382.1"/>
    <property type="molecule type" value="Genomic_DNA"/>
</dbReference>
<dbReference type="InParanoid" id="A0A5Q0BE25"/>
<dbReference type="RefSeq" id="WP_153247361.1">
    <property type="nucleotide sequence ID" value="NZ_CP044205.1"/>
</dbReference>
<dbReference type="AlphaFoldDB" id="A0A5Q0BE25"/>